<evidence type="ECO:0000256" key="1">
    <source>
        <dbReference type="SAM" id="SignalP"/>
    </source>
</evidence>
<protein>
    <submittedName>
        <fullName evidence="2">Uncharacterized protein</fullName>
    </submittedName>
</protein>
<proteinExistence type="predicted"/>
<comment type="caution">
    <text evidence="2">The sequence shown here is derived from an EMBL/GenBank/DDBJ whole genome shotgun (WGS) entry which is preliminary data.</text>
</comment>
<gene>
    <name evidence="2" type="ORF">CCY01nite_20770</name>
</gene>
<evidence type="ECO:0000313" key="3">
    <source>
        <dbReference type="Proteomes" id="UP000321436"/>
    </source>
</evidence>
<feature type="signal peptide" evidence="1">
    <location>
        <begin position="1"/>
        <end position="19"/>
    </location>
</feature>
<name>A0A512RJD7_9BACT</name>
<keyword evidence="1" id="KW-0732">Signal</keyword>
<dbReference type="RefSeq" id="WP_146860425.1">
    <property type="nucleotide sequence ID" value="NZ_BKAU01000001.1"/>
</dbReference>
<dbReference type="EMBL" id="BKAU01000001">
    <property type="protein sequence ID" value="GEP95817.1"/>
    <property type="molecule type" value="Genomic_DNA"/>
</dbReference>
<accession>A0A512RJD7</accession>
<dbReference type="AlphaFoldDB" id="A0A512RJD7"/>
<sequence>MKQLFILITLLAYVSTASAQFKQLAEGSRIGGGKGQAGIFLLSNGHTAFVYELSSDKKGFQLEFYNTAYKRIATKPLKPAALSDKDSELMTCNKLGADLLVTFEVTKNDTPFLYRVVYNSETGEMTNMEKIGERGKEPKNAAAARLFGNVPSPGFYFDISPDEKFYAVATMNSFVEDRNKRIELALFNDQHKEIAHSFFKSPQNGKFKYMRYEDMAVSTAGKLFVLAEAENTRSSGGKESDIVLAELAPGSDEAIIHGLEGWKNKEEQWNGVFHYNPVTNKLIYFYERAFRSRSKTCLLTIDAATGKVESDTLIRVDGLEPLYQEHFGRKAHLKLSPQQLRIRKDGSYTIIFEEVIEHRTTSKIGSSTIHEHDSELCELVMLNYDNSGKLSSRYILPKKHYLYNDMRLGFCHGSRPGISRLKDFGKEFNVSLFINSISRPAVLFNDDPENEENIKKGKKLNTIRDTDNCDAFYFPLKGTDLFPPRSYIFRKGTGRGEHFPAYLDIADYDEAGNTLVTLKHENSKSRRLVWLQL</sequence>
<reference evidence="2 3" key="1">
    <citation type="submission" date="2019-07" db="EMBL/GenBank/DDBJ databases">
        <title>Whole genome shotgun sequence of Chitinophaga cymbidii NBRC 109752.</title>
        <authorList>
            <person name="Hosoyama A."/>
            <person name="Uohara A."/>
            <person name="Ohji S."/>
            <person name="Ichikawa N."/>
        </authorList>
    </citation>
    <scope>NUCLEOTIDE SEQUENCE [LARGE SCALE GENOMIC DNA]</scope>
    <source>
        <strain evidence="2 3">NBRC 109752</strain>
    </source>
</reference>
<dbReference type="Proteomes" id="UP000321436">
    <property type="component" value="Unassembled WGS sequence"/>
</dbReference>
<keyword evidence="3" id="KW-1185">Reference proteome</keyword>
<organism evidence="2 3">
    <name type="scientific">Chitinophaga cymbidii</name>
    <dbReference type="NCBI Taxonomy" id="1096750"/>
    <lineage>
        <taxon>Bacteria</taxon>
        <taxon>Pseudomonadati</taxon>
        <taxon>Bacteroidota</taxon>
        <taxon>Chitinophagia</taxon>
        <taxon>Chitinophagales</taxon>
        <taxon>Chitinophagaceae</taxon>
        <taxon>Chitinophaga</taxon>
    </lineage>
</organism>
<feature type="chain" id="PRO_5022157366" evidence="1">
    <location>
        <begin position="20"/>
        <end position="533"/>
    </location>
</feature>
<evidence type="ECO:0000313" key="2">
    <source>
        <dbReference type="EMBL" id="GEP95817.1"/>
    </source>
</evidence>